<reference evidence="4 5" key="1">
    <citation type="journal article" date="2015" name="Genome Biol. Evol.">
        <title>Phylogenomic analyses indicate that early fungi evolved digesting cell walls of algal ancestors of land plants.</title>
        <authorList>
            <person name="Chang Y."/>
            <person name="Wang S."/>
            <person name="Sekimoto S."/>
            <person name="Aerts A.L."/>
            <person name="Choi C."/>
            <person name="Clum A."/>
            <person name="LaButti K.M."/>
            <person name="Lindquist E.A."/>
            <person name="Yee Ngan C."/>
            <person name="Ohm R.A."/>
            <person name="Salamov A.A."/>
            <person name="Grigoriev I.V."/>
            <person name="Spatafora J.W."/>
            <person name="Berbee M.L."/>
        </authorList>
    </citation>
    <scope>NUCLEOTIDE SEQUENCE [LARGE SCALE GENOMIC DNA]</scope>
    <source>
        <strain evidence="4 5">JEL478</strain>
    </source>
</reference>
<dbReference type="STRING" id="1344416.A0A139AAB1"/>
<dbReference type="InterPro" id="IPR052993">
    <property type="entry name" value="CFA-57"/>
</dbReference>
<dbReference type="OrthoDB" id="10251741at2759"/>
<dbReference type="SUPFAM" id="SSF50978">
    <property type="entry name" value="WD40 repeat-like"/>
    <property type="match status" value="2"/>
</dbReference>
<dbReference type="Gene3D" id="2.130.10.10">
    <property type="entry name" value="YVTN repeat-like/Quinoprotein amine dehydrogenase"/>
    <property type="match status" value="2"/>
</dbReference>
<evidence type="ECO:0000256" key="2">
    <source>
        <dbReference type="ARBA" id="ARBA00022737"/>
    </source>
</evidence>
<dbReference type="AlphaFoldDB" id="A0A139AAB1"/>
<feature type="repeat" description="WD" evidence="3">
    <location>
        <begin position="449"/>
        <end position="490"/>
    </location>
</feature>
<feature type="repeat" description="WD" evidence="3">
    <location>
        <begin position="326"/>
        <end position="358"/>
    </location>
</feature>
<dbReference type="EMBL" id="KQ965775">
    <property type="protein sequence ID" value="KXS13792.1"/>
    <property type="molecule type" value="Genomic_DNA"/>
</dbReference>
<dbReference type="OMA" id="VWSINER"/>
<sequence length="558" mass="60294">IYPAGSNIVFLNPELKTQKFLPVSERGDTICALAVSSDRQFLAVAESTRGSAPIINIYELATLRRRKILTGYCDNSAAGAAGNENEEARDFVALSFSADSKYLAAMSGGPDWTLHYFAWEKVGDSQSKSSQLGDSASSSAAAVQQMSINPDDASLLCCTGPRLLKMFEYLDGKFTETDLMTKLADKIFVADFRCHAFLDSAHVFVGTGVGNVHLIRLHSQQPKVMSGSATSTAMPVEYVAVTARGFYVAGMAGYVALFEKTSVGDWKLTRRILLPDGCEKVSAMSVSLGGDWVIISAEGSGGGGTIARAAVTWGEGDDVSFSSVTPLNHTQTITGLSVCPRRPIAVTTSLDRTIKVWNYVTATLEFFKSFAEEALSVALHPSGLYAVVGFSDKLRVMTLLMDDARVTKEISIRGCREVCFSNGGQIFAAANNTSIQLFNTWTAEPLATLKGHNGRVRSLYFTATDAHLVSAGVDGAIYVWNVREGKRESEYIQKSVMWHCAIGNPDGKTVWAVGNDKTLKEVSDSMLIKELECNTTLTQLVLSHTGRMLFAGLSSHYS</sequence>
<dbReference type="PROSITE" id="PS50294">
    <property type="entry name" value="WD_REPEATS_REGION"/>
    <property type="match status" value="2"/>
</dbReference>
<dbReference type="SMART" id="SM00320">
    <property type="entry name" value="WD40"/>
    <property type="match status" value="5"/>
</dbReference>
<proteinExistence type="predicted"/>
<dbReference type="Proteomes" id="UP000070544">
    <property type="component" value="Unassembled WGS sequence"/>
</dbReference>
<protein>
    <submittedName>
        <fullName evidence="4">WD40 repeat-like protein</fullName>
    </submittedName>
</protein>
<gene>
    <name evidence="4" type="ORF">M427DRAFT_100243</name>
</gene>
<dbReference type="InterPro" id="IPR001680">
    <property type="entry name" value="WD40_rpt"/>
</dbReference>
<evidence type="ECO:0000256" key="1">
    <source>
        <dbReference type="ARBA" id="ARBA00022574"/>
    </source>
</evidence>
<dbReference type="InterPro" id="IPR019775">
    <property type="entry name" value="WD40_repeat_CS"/>
</dbReference>
<organism evidence="4 5">
    <name type="scientific">Gonapodya prolifera (strain JEL478)</name>
    <name type="common">Monoblepharis prolifera</name>
    <dbReference type="NCBI Taxonomy" id="1344416"/>
    <lineage>
        <taxon>Eukaryota</taxon>
        <taxon>Fungi</taxon>
        <taxon>Fungi incertae sedis</taxon>
        <taxon>Chytridiomycota</taxon>
        <taxon>Chytridiomycota incertae sedis</taxon>
        <taxon>Monoblepharidomycetes</taxon>
        <taxon>Monoblepharidales</taxon>
        <taxon>Gonapodyaceae</taxon>
        <taxon>Gonapodya</taxon>
    </lineage>
</organism>
<evidence type="ECO:0000256" key="3">
    <source>
        <dbReference type="PROSITE-ProRule" id="PRU00221"/>
    </source>
</evidence>
<evidence type="ECO:0000313" key="5">
    <source>
        <dbReference type="Proteomes" id="UP000070544"/>
    </source>
</evidence>
<dbReference type="InterPro" id="IPR036322">
    <property type="entry name" value="WD40_repeat_dom_sf"/>
</dbReference>
<dbReference type="PANTHER" id="PTHR32215">
    <property type="entry name" value="CILIA- AND FLAGELLA-ASSOCIATED PROTEIN 57"/>
    <property type="match status" value="1"/>
</dbReference>
<keyword evidence="1 3" id="KW-0853">WD repeat</keyword>
<name>A0A139AAB1_GONPJ</name>
<keyword evidence="5" id="KW-1185">Reference proteome</keyword>
<dbReference type="PROSITE" id="PS50082">
    <property type="entry name" value="WD_REPEATS_2"/>
    <property type="match status" value="2"/>
</dbReference>
<dbReference type="InterPro" id="IPR015943">
    <property type="entry name" value="WD40/YVTN_repeat-like_dom_sf"/>
</dbReference>
<evidence type="ECO:0000313" key="4">
    <source>
        <dbReference type="EMBL" id="KXS13792.1"/>
    </source>
</evidence>
<accession>A0A139AAB1</accession>
<dbReference type="PANTHER" id="PTHR32215:SF0">
    <property type="entry name" value="CILIA- AND FLAGELLA-ASSOCIATED PROTEIN 57"/>
    <property type="match status" value="1"/>
</dbReference>
<keyword evidence="2" id="KW-0677">Repeat</keyword>
<feature type="non-terminal residue" evidence="4">
    <location>
        <position position="1"/>
    </location>
</feature>
<dbReference type="Pfam" id="PF00400">
    <property type="entry name" value="WD40"/>
    <property type="match status" value="2"/>
</dbReference>
<dbReference type="PROSITE" id="PS00678">
    <property type="entry name" value="WD_REPEATS_1"/>
    <property type="match status" value="1"/>
</dbReference>